<dbReference type="PANTHER" id="PTHR37324">
    <property type="entry name" value="PTS SYSTEM GALACTITOL-SPECIFIC EIIC COMPONENT"/>
    <property type="match status" value="1"/>
</dbReference>
<reference evidence="12" key="1">
    <citation type="submission" date="2016-10" db="EMBL/GenBank/DDBJ databases">
        <authorList>
            <person name="Varghese N."/>
            <person name="Submissions S."/>
        </authorList>
    </citation>
    <scope>NUCLEOTIDE SEQUENCE [LARGE SCALE GENOMIC DNA]</scope>
    <source>
        <strain evidence="12">DSM 16108</strain>
    </source>
</reference>
<keyword evidence="7 9" id="KW-1133">Transmembrane helix</keyword>
<keyword evidence="12" id="KW-1185">Reference proteome</keyword>
<evidence type="ECO:0000256" key="1">
    <source>
        <dbReference type="ARBA" id="ARBA00004651"/>
    </source>
</evidence>
<comment type="subcellular location">
    <subcellularLocation>
        <location evidence="1">Cell membrane</location>
        <topology evidence="1">Multi-pass membrane protein</topology>
    </subcellularLocation>
</comment>
<evidence type="ECO:0000256" key="6">
    <source>
        <dbReference type="ARBA" id="ARBA00022692"/>
    </source>
</evidence>
<evidence type="ECO:0000256" key="8">
    <source>
        <dbReference type="ARBA" id="ARBA00023136"/>
    </source>
</evidence>
<keyword evidence="5" id="KW-0598">Phosphotransferase system</keyword>
<feature type="transmembrane region" description="Helical" evidence="9">
    <location>
        <begin position="18"/>
        <end position="35"/>
    </location>
</feature>
<feature type="domain" description="PTS EIIC type-2" evidence="10">
    <location>
        <begin position="8"/>
        <end position="426"/>
    </location>
</feature>
<feature type="transmembrane region" description="Helical" evidence="9">
    <location>
        <begin position="223"/>
        <end position="243"/>
    </location>
</feature>
<keyword evidence="3" id="KW-1003">Cell membrane</keyword>
<feature type="transmembrane region" description="Helical" evidence="9">
    <location>
        <begin position="294"/>
        <end position="327"/>
    </location>
</feature>
<keyword evidence="2" id="KW-0813">Transport</keyword>
<dbReference type="InterPro" id="IPR004703">
    <property type="entry name" value="PTS_sugar-sp_permease"/>
</dbReference>
<dbReference type="Pfam" id="PF03611">
    <property type="entry name" value="EIIC-GAT"/>
    <property type="match status" value="1"/>
</dbReference>
<organism evidence="11 12">
    <name type="scientific">Marinilactibacillus piezotolerans</name>
    <dbReference type="NCBI Taxonomy" id="258723"/>
    <lineage>
        <taxon>Bacteria</taxon>
        <taxon>Bacillati</taxon>
        <taxon>Bacillota</taxon>
        <taxon>Bacilli</taxon>
        <taxon>Lactobacillales</taxon>
        <taxon>Carnobacteriaceae</taxon>
        <taxon>Marinilactibacillus</taxon>
    </lineage>
</organism>
<gene>
    <name evidence="11" type="ORF">SAMN04488569_102223</name>
</gene>
<dbReference type="PANTHER" id="PTHR37324:SF2">
    <property type="entry name" value="PTS SYSTEM GALACTITOL-SPECIFIC EIIC COMPONENT"/>
    <property type="match status" value="1"/>
</dbReference>
<evidence type="ECO:0000259" key="10">
    <source>
        <dbReference type="PROSITE" id="PS51104"/>
    </source>
</evidence>
<dbReference type="GO" id="GO:0009401">
    <property type="term" value="P:phosphoenolpyruvate-dependent sugar phosphotransferase system"/>
    <property type="evidence" value="ECO:0007669"/>
    <property type="project" value="UniProtKB-KW"/>
</dbReference>
<evidence type="ECO:0000256" key="2">
    <source>
        <dbReference type="ARBA" id="ARBA00022448"/>
    </source>
</evidence>
<dbReference type="PROSITE" id="PS51104">
    <property type="entry name" value="PTS_EIIC_TYPE_2"/>
    <property type="match status" value="1"/>
</dbReference>
<dbReference type="InterPro" id="IPR013853">
    <property type="entry name" value="EIIC-GAT"/>
</dbReference>
<evidence type="ECO:0000313" key="12">
    <source>
        <dbReference type="Proteomes" id="UP000199589"/>
    </source>
</evidence>
<dbReference type="AlphaFoldDB" id="A0A1I3YJ49"/>
<sequence length="426" mass="45163">MDYITDAISYIIDLGPTVILPITLVFIGMIFGTGFKKAFRSGIIVGIGFVGINLIIGLLMDELGAAAEAMVQNFGIRLDVIDAGWPASAAAAWAMPISVLLIPILLFVNLLMIVLKLTNTLNVDIWNYWHMIAAGATGYIVTGGNIWFAVVCAVIYEVVILVVADKTQPYVENFFGLEGLTFPTGSPIGFGLIGIPLAWLVGKIPGVKNIKADSESIQNRLGIFGEPMMIGLILGTVIGLLGGYGIGEAFQVGIAMGAVMLLMPRMVKILMEGLIPISEAARTFMKKRFPGRDLFIGVDAALAVGHPGVLSTSLLLVPVTLLIAIILPGNSVLPFGDLVGITFFVVFVLAASKGNIVQSVITGALMMVITLWLATDFAAVHTEMMAGTGFQAPGDATQIVSLTTGGNPLNWLILKFAELYQMVFGG</sequence>
<dbReference type="EMBL" id="FOSJ01000022">
    <property type="protein sequence ID" value="SFK31206.1"/>
    <property type="molecule type" value="Genomic_DNA"/>
</dbReference>
<evidence type="ECO:0000256" key="7">
    <source>
        <dbReference type="ARBA" id="ARBA00022989"/>
    </source>
</evidence>
<evidence type="ECO:0000313" key="11">
    <source>
        <dbReference type="EMBL" id="SFK31206.1"/>
    </source>
</evidence>
<keyword evidence="4" id="KW-0762">Sugar transport</keyword>
<dbReference type="InterPro" id="IPR013014">
    <property type="entry name" value="PTS_EIIC_2"/>
</dbReference>
<name>A0A1I3YJ49_9LACT</name>
<evidence type="ECO:0000256" key="9">
    <source>
        <dbReference type="SAM" id="Phobius"/>
    </source>
</evidence>
<protein>
    <submittedName>
        <fullName evidence="11">PTS system D-arabitol-specific IIC component, Gat family</fullName>
    </submittedName>
</protein>
<feature type="transmembrane region" description="Helical" evidence="9">
    <location>
        <begin position="356"/>
        <end position="375"/>
    </location>
</feature>
<feature type="transmembrane region" description="Helical" evidence="9">
    <location>
        <begin position="93"/>
        <end position="115"/>
    </location>
</feature>
<feature type="transmembrane region" description="Helical" evidence="9">
    <location>
        <begin position="333"/>
        <end position="351"/>
    </location>
</feature>
<dbReference type="GO" id="GO:0005886">
    <property type="term" value="C:plasma membrane"/>
    <property type="evidence" value="ECO:0007669"/>
    <property type="project" value="UniProtKB-SubCell"/>
</dbReference>
<dbReference type="GO" id="GO:0015577">
    <property type="term" value="F:galactitol transmembrane transporter activity"/>
    <property type="evidence" value="ECO:0007669"/>
    <property type="project" value="InterPro"/>
</dbReference>
<accession>A0A1I3YJ49</accession>
<dbReference type="RefSeq" id="WP_072695075.1">
    <property type="nucleotide sequence ID" value="NZ_FOSJ01000022.1"/>
</dbReference>
<evidence type="ECO:0000256" key="5">
    <source>
        <dbReference type="ARBA" id="ARBA00022683"/>
    </source>
</evidence>
<evidence type="ECO:0000256" key="4">
    <source>
        <dbReference type="ARBA" id="ARBA00022597"/>
    </source>
</evidence>
<proteinExistence type="predicted"/>
<feature type="transmembrane region" description="Helical" evidence="9">
    <location>
        <begin position="249"/>
        <end position="267"/>
    </location>
</feature>
<keyword evidence="8 9" id="KW-0472">Membrane</keyword>
<dbReference type="PIRSF" id="PIRSF006304">
    <property type="entry name" value="GatC"/>
    <property type="match status" value="1"/>
</dbReference>
<keyword evidence="6 9" id="KW-0812">Transmembrane</keyword>
<feature type="transmembrane region" description="Helical" evidence="9">
    <location>
        <begin position="184"/>
        <end position="202"/>
    </location>
</feature>
<feature type="transmembrane region" description="Helical" evidence="9">
    <location>
        <begin position="42"/>
        <end position="60"/>
    </location>
</feature>
<dbReference type="OrthoDB" id="9787936at2"/>
<feature type="transmembrane region" description="Helical" evidence="9">
    <location>
        <begin position="136"/>
        <end position="164"/>
    </location>
</feature>
<dbReference type="Proteomes" id="UP000199589">
    <property type="component" value="Unassembled WGS sequence"/>
</dbReference>
<evidence type="ECO:0000256" key="3">
    <source>
        <dbReference type="ARBA" id="ARBA00022475"/>
    </source>
</evidence>